<feature type="region of interest" description="Disordered" evidence="2">
    <location>
        <begin position="363"/>
        <end position="567"/>
    </location>
</feature>
<feature type="repeat" description="ANK" evidence="1">
    <location>
        <begin position="230"/>
        <end position="265"/>
    </location>
</feature>
<sequence>MLPWLRRRLSGRPPAPPEPTITPKRPVSWEFLRIMILRRVVIIAHTLGCDMENILNFHAGMQIADMLFDILKQRARELGFEAPVWVPVEFDHWAQRQQISIVQVLELSVSLLGGLAVNGMLVLHAYQRAESLLQFVRMAVDTLGIIVPNYEVPESVVVQQVASFLVFGKVLGPDFYQLPQAWLIDDLAQSVSSLNKLSLKISLLNTSNGNPAIVTLLLDHGADPQRRDNTGQTALHYAVAEHNGHNGEIVKILLEAGADVSSGYSLWRGSSPWGIAHSRRLEGSSQGSWPPGIMGSLDSIIRMLEQAKAKTETGPEMQGPGRRAMDRNRLIPLRQTCVMHDLSIINILLAPCIHTTKMGIYHSKPALQPNLPPTIATNPKKRRTEPPPQSLSPSKRVKTEIHDSAQSLETWETSHPCKRPSWKITPDGIAAETPSQTPPHPKRAETEGHGFQQFLPTPSPTPSPARSRISQCSRLVSDTHKDRISFPPIPNPTLSPTPSPTRSRISRCSTLVSNTHKDRISFRPTPNPTPSPIHSPTPQRSALVSETRPPQISSHDSSVHQSLTHQSSANTNWAHQYAGHHTASDPTASQSIPIWVPDECTRRFDVHDHYGDMYVAVHAAQQAITPKPNTFKMTVAIDASLGRPGGSCVGGVGAVFSNTDARAHTGYSWSFPKVPHNIDLLELAAIAHGIHLAGGRLAEALGKLGKDRAPDYGWVEVHIFSDSLNNVLFLKDRMCQARNNINRMDPAMRGGPVQIPDQENRPLRNKIANLIFEDAEDILKRADNVKIHLHWIKGHMLDRPATTMPQRRVLQLVKGGQHHQRADHLALWSRREEQWSLVACWPKGWHRGWLGHNQTDLAVRWQHRSRSWIYFALKDDWETLRR</sequence>
<organism evidence="3 4">
    <name type="scientific">Apiosordaria backusii</name>
    <dbReference type="NCBI Taxonomy" id="314023"/>
    <lineage>
        <taxon>Eukaryota</taxon>
        <taxon>Fungi</taxon>
        <taxon>Dikarya</taxon>
        <taxon>Ascomycota</taxon>
        <taxon>Pezizomycotina</taxon>
        <taxon>Sordariomycetes</taxon>
        <taxon>Sordariomycetidae</taxon>
        <taxon>Sordariales</taxon>
        <taxon>Lasiosphaeriaceae</taxon>
        <taxon>Apiosordaria</taxon>
    </lineage>
</organism>
<evidence type="ECO:0000256" key="1">
    <source>
        <dbReference type="PROSITE-ProRule" id="PRU00023"/>
    </source>
</evidence>
<dbReference type="GO" id="GO:0003676">
    <property type="term" value="F:nucleic acid binding"/>
    <property type="evidence" value="ECO:0007669"/>
    <property type="project" value="InterPro"/>
</dbReference>
<dbReference type="InterPro" id="IPR036770">
    <property type="entry name" value="Ankyrin_rpt-contain_sf"/>
</dbReference>
<dbReference type="PROSITE" id="PS50088">
    <property type="entry name" value="ANK_REPEAT"/>
    <property type="match status" value="1"/>
</dbReference>
<keyword evidence="1" id="KW-0040">ANK repeat</keyword>
<dbReference type="Gene3D" id="1.25.40.20">
    <property type="entry name" value="Ankyrin repeat-containing domain"/>
    <property type="match status" value="1"/>
</dbReference>
<evidence type="ECO:0000256" key="2">
    <source>
        <dbReference type="SAM" id="MobiDB-lite"/>
    </source>
</evidence>
<dbReference type="AlphaFoldDB" id="A0AA40EGF0"/>
<dbReference type="PANTHER" id="PTHR24133:SF40">
    <property type="entry name" value="ANKYRIN REPEAT DOMAIN 44"/>
    <property type="match status" value="1"/>
</dbReference>
<dbReference type="InterPro" id="IPR002110">
    <property type="entry name" value="Ankyrin_rpt"/>
</dbReference>
<gene>
    <name evidence="3" type="ORF">B0T21DRAFT_441543</name>
</gene>
<feature type="compositionally biased region" description="Pro residues" evidence="2">
    <location>
        <begin position="487"/>
        <end position="499"/>
    </location>
</feature>
<dbReference type="Proteomes" id="UP001172159">
    <property type="component" value="Unassembled WGS sequence"/>
</dbReference>
<reference evidence="3" key="1">
    <citation type="submission" date="2023-06" db="EMBL/GenBank/DDBJ databases">
        <title>Genome-scale phylogeny and comparative genomics of the fungal order Sordariales.</title>
        <authorList>
            <consortium name="Lawrence Berkeley National Laboratory"/>
            <person name="Hensen N."/>
            <person name="Bonometti L."/>
            <person name="Westerberg I."/>
            <person name="Brannstrom I.O."/>
            <person name="Guillou S."/>
            <person name="Cros-Aarteil S."/>
            <person name="Calhoun S."/>
            <person name="Haridas S."/>
            <person name="Kuo A."/>
            <person name="Mondo S."/>
            <person name="Pangilinan J."/>
            <person name="Riley R."/>
            <person name="Labutti K."/>
            <person name="Andreopoulos B."/>
            <person name="Lipzen A."/>
            <person name="Chen C."/>
            <person name="Yanf M."/>
            <person name="Daum C."/>
            <person name="Ng V."/>
            <person name="Clum A."/>
            <person name="Steindorff A."/>
            <person name="Ohm R."/>
            <person name="Martin F."/>
            <person name="Silar P."/>
            <person name="Natvig D."/>
            <person name="Lalanne C."/>
            <person name="Gautier V."/>
            <person name="Ament-Velasquez S.L."/>
            <person name="Kruys A."/>
            <person name="Hutchinson M.I."/>
            <person name="Powell A.J."/>
            <person name="Barry K."/>
            <person name="Miller A.N."/>
            <person name="Grigoriev I.V."/>
            <person name="Debuchy R."/>
            <person name="Gladieux P."/>
            <person name="Thoren M.H."/>
            <person name="Johannesson H."/>
        </authorList>
    </citation>
    <scope>NUCLEOTIDE SEQUENCE</scope>
    <source>
        <strain evidence="3">CBS 540.89</strain>
    </source>
</reference>
<dbReference type="SMART" id="SM00248">
    <property type="entry name" value="ANK"/>
    <property type="match status" value="2"/>
</dbReference>
<dbReference type="InterPro" id="IPR036397">
    <property type="entry name" value="RNaseH_sf"/>
</dbReference>
<dbReference type="Gene3D" id="3.30.420.10">
    <property type="entry name" value="Ribonuclease H-like superfamily/Ribonuclease H"/>
    <property type="match status" value="1"/>
</dbReference>
<feature type="compositionally biased region" description="Polar residues" evidence="2">
    <location>
        <begin position="536"/>
        <end position="567"/>
    </location>
</feature>
<proteinExistence type="predicted"/>
<feature type="compositionally biased region" description="Polar residues" evidence="2">
    <location>
        <begin position="404"/>
        <end position="413"/>
    </location>
</feature>
<feature type="compositionally biased region" description="Pro residues" evidence="2">
    <location>
        <begin position="525"/>
        <end position="535"/>
    </location>
</feature>
<feature type="compositionally biased region" description="Low complexity" evidence="2">
    <location>
        <begin position="500"/>
        <end position="510"/>
    </location>
</feature>
<name>A0AA40EGF0_9PEZI</name>
<dbReference type="Pfam" id="PF12796">
    <property type="entry name" value="Ank_2"/>
    <property type="match status" value="1"/>
</dbReference>
<dbReference type="PANTHER" id="PTHR24133">
    <property type="entry name" value="ANKYRIN DOMAIN-CONTAINING"/>
    <property type="match status" value="1"/>
</dbReference>
<dbReference type="EMBL" id="JAUKTV010000006">
    <property type="protein sequence ID" value="KAK0736746.1"/>
    <property type="molecule type" value="Genomic_DNA"/>
</dbReference>
<dbReference type="SUPFAM" id="SSF48403">
    <property type="entry name" value="Ankyrin repeat"/>
    <property type="match status" value="1"/>
</dbReference>
<protein>
    <submittedName>
        <fullName evidence="3">Uncharacterized protein</fullName>
    </submittedName>
</protein>
<dbReference type="PROSITE" id="PS50297">
    <property type="entry name" value="ANK_REP_REGION"/>
    <property type="match status" value="1"/>
</dbReference>
<comment type="caution">
    <text evidence="3">The sequence shown here is derived from an EMBL/GenBank/DDBJ whole genome shotgun (WGS) entry which is preliminary data.</text>
</comment>
<accession>A0AA40EGF0</accession>
<evidence type="ECO:0000313" key="3">
    <source>
        <dbReference type="EMBL" id="KAK0736746.1"/>
    </source>
</evidence>
<keyword evidence="4" id="KW-1185">Reference proteome</keyword>
<evidence type="ECO:0000313" key="4">
    <source>
        <dbReference type="Proteomes" id="UP001172159"/>
    </source>
</evidence>
<dbReference type="InterPro" id="IPR052391">
    <property type="entry name" value="E3_Ligase-Neurotoxin"/>
</dbReference>